<proteinExistence type="predicted"/>
<organism evidence="2 3">
    <name type="scientific">Circinella minor</name>
    <dbReference type="NCBI Taxonomy" id="1195481"/>
    <lineage>
        <taxon>Eukaryota</taxon>
        <taxon>Fungi</taxon>
        <taxon>Fungi incertae sedis</taxon>
        <taxon>Mucoromycota</taxon>
        <taxon>Mucoromycotina</taxon>
        <taxon>Mucoromycetes</taxon>
        <taxon>Mucorales</taxon>
        <taxon>Lichtheimiaceae</taxon>
        <taxon>Circinella</taxon>
    </lineage>
</organism>
<dbReference type="EMBL" id="JAEPRB010000584">
    <property type="protein sequence ID" value="KAG2214774.1"/>
    <property type="molecule type" value="Genomic_DNA"/>
</dbReference>
<feature type="compositionally biased region" description="Low complexity" evidence="1">
    <location>
        <begin position="484"/>
        <end position="497"/>
    </location>
</feature>
<feature type="region of interest" description="Disordered" evidence="1">
    <location>
        <begin position="467"/>
        <end position="505"/>
    </location>
</feature>
<reference evidence="2 3" key="1">
    <citation type="submission" date="2020-12" db="EMBL/GenBank/DDBJ databases">
        <title>Metabolic potential, ecology and presence of endohyphal bacteria is reflected in genomic diversity of Mucoromycotina.</title>
        <authorList>
            <person name="Muszewska A."/>
            <person name="Okrasinska A."/>
            <person name="Steczkiewicz K."/>
            <person name="Drgas O."/>
            <person name="Orlowska M."/>
            <person name="Perlinska-Lenart U."/>
            <person name="Aleksandrzak-Piekarczyk T."/>
            <person name="Szatraj K."/>
            <person name="Zielenkiewicz U."/>
            <person name="Pilsyk S."/>
            <person name="Malc E."/>
            <person name="Mieczkowski P."/>
            <person name="Kruszewska J.S."/>
            <person name="Biernat P."/>
            <person name="Pawlowska J."/>
        </authorList>
    </citation>
    <scope>NUCLEOTIDE SEQUENCE [LARGE SCALE GENOMIC DNA]</scope>
    <source>
        <strain evidence="2 3">CBS 142.35</strain>
    </source>
</reference>
<sequence>MSTMTTDSKYEKDAATGENRISFNKFLQENVQLIVKNTTEAQWSSFENVWRACVSNVARRLNIEMDKENMDSTMFLKIFQIYTNESIKPKSSSSSSSYSIASKTDSYEMTEDARLEYRKKFEAMDDGNKWELREGVFVEDIMYEYGKSCTHEHAAHSFILNTSDPCWKKVFSNEDFKKICTEGNYRLRKLDDNIINMFSHYHNAPETNVLDFIIKKNKDLGPFDPRYEVDQYKLLHVIQQFIGYYVDNTMANISMWTEQDFVAHIWCVLDRFFQSSGITTTRNKTCLATAQRMNDNRCVTRDSEINKKIRSTQPDLVLLKNGVEYGTSEVGKSIDLVAEKKEIVESQLHSPKTMHDMLCAAHKKINNDFNSVRDLKIVCFNETGLTLYLSIMDCPKGYVSRMVETQKYEVPKDSDLIIGQLFPLLKLILHAKKIVDNSLAVVKKSLSKEQEPGLAFENDSRKLNLPLSLTSILPKKRKKKSDESSSSSAPSSKGKTSNPLSTTSS</sequence>
<dbReference type="OrthoDB" id="2279444at2759"/>
<evidence type="ECO:0000256" key="1">
    <source>
        <dbReference type="SAM" id="MobiDB-lite"/>
    </source>
</evidence>
<gene>
    <name evidence="2" type="ORF">INT45_005907</name>
</gene>
<name>A0A8H7RPM0_9FUNG</name>
<keyword evidence="3" id="KW-1185">Reference proteome</keyword>
<evidence type="ECO:0000313" key="2">
    <source>
        <dbReference type="EMBL" id="KAG2214774.1"/>
    </source>
</evidence>
<protein>
    <submittedName>
        <fullName evidence="2">Uncharacterized protein</fullName>
    </submittedName>
</protein>
<evidence type="ECO:0000313" key="3">
    <source>
        <dbReference type="Proteomes" id="UP000646827"/>
    </source>
</evidence>
<dbReference type="Proteomes" id="UP000646827">
    <property type="component" value="Unassembled WGS sequence"/>
</dbReference>
<comment type="caution">
    <text evidence="2">The sequence shown here is derived from an EMBL/GenBank/DDBJ whole genome shotgun (WGS) entry which is preliminary data.</text>
</comment>
<dbReference type="AlphaFoldDB" id="A0A8H7RPM0"/>
<accession>A0A8H7RPM0</accession>